<name>A0A9Q4PWF6_9EURY</name>
<dbReference type="AlphaFoldDB" id="A0A9Q4PWF6"/>
<dbReference type="SMART" id="SM00382">
    <property type="entry name" value="AAA"/>
    <property type="match status" value="1"/>
</dbReference>
<evidence type="ECO:0000313" key="3">
    <source>
        <dbReference type="EMBL" id="MDE4908589.1"/>
    </source>
</evidence>
<dbReference type="SUPFAM" id="SSF52540">
    <property type="entry name" value="P-loop containing nucleoside triphosphate hydrolases"/>
    <property type="match status" value="1"/>
</dbReference>
<reference evidence="3" key="1">
    <citation type="submission" date="2022-01" db="EMBL/GenBank/DDBJ databases">
        <title>Draft genome of Methanogenium marinum DSM 15558.</title>
        <authorList>
            <person name="Chen S.-C."/>
            <person name="You Y.-T."/>
        </authorList>
    </citation>
    <scope>NUCLEOTIDE SEQUENCE</scope>
    <source>
        <strain evidence="3">DSM 15558</strain>
    </source>
</reference>
<dbReference type="PANTHER" id="PTHR23077:SF198">
    <property type="entry name" value="ATP-DEPENDENT ZINC METALLOPROTEASE FTSH"/>
    <property type="match status" value="1"/>
</dbReference>
<dbReference type="CDD" id="cd19481">
    <property type="entry name" value="RecA-like_protease"/>
    <property type="match status" value="1"/>
</dbReference>
<dbReference type="Pfam" id="PF17862">
    <property type="entry name" value="AAA_lid_3"/>
    <property type="match status" value="1"/>
</dbReference>
<dbReference type="InterPro" id="IPR050168">
    <property type="entry name" value="AAA_ATPase_domain"/>
</dbReference>
<proteinExistence type="inferred from homology"/>
<dbReference type="InterPro" id="IPR003960">
    <property type="entry name" value="ATPase_AAA_CS"/>
</dbReference>
<evidence type="ECO:0000256" key="1">
    <source>
        <dbReference type="RuleBase" id="RU003651"/>
    </source>
</evidence>
<dbReference type="InterPro" id="IPR027417">
    <property type="entry name" value="P-loop_NTPase"/>
</dbReference>
<accession>A0A9Q4PWF6</accession>
<feature type="domain" description="AAA+ ATPase" evidence="2">
    <location>
        <begin position="213"/>
        <end position="348"/>
    </location>
</feature>
<dbReference type="InterPro" id="IPR003959">
    <property type="entry name" value="ATPase_AAA_core"/>
</dbReference>
<dbReference type="InterPro" id="IPR003593">
    <property type="entry name" value="AAA+_ATPase"/>
</dbReference>
<dbReference type="PANTHER" id="PTHR23077">
    <property type="entry name" value="AAA-FAMILY ATPASE"/>
    <property type="match status" value="1"/>
</dbReference>
<dbReference type="Gene3D" id="1.10.8.60">
    <property type="match status" value="1"/>
</dbReference>
<dbReference type="EMBL" id="JAKELO010000002">
    <property type="protein sequence ID" value="MDE4908589.1"/>
    <property type="molecule type" value="Genomic_DNA"/>
</dbReference>
<keyword evidence="1" id="KW-0547">Nucleotide-binding</keyword>
<organism evidence="3 4">
    <name type="scientific">Methanogenium marinum</name>
    <dbReference type="NCBI Taxonomy" id="348610"/>
    <lineage>
        <taxon>Archaea</taxon>
        <taxon>Methanobacteriati</taxon>
        <taxon>Methanobacteriota</taxon>
        <taxon>Stenosarchaea group</taxon>
        <taxon>Methanomicrobia</taxon>
        <taxon>Methanomicrobiales</taxon>
        <taxon>Methanomicrobiaceae</taxon>
        <taxon>Methanogenium</taxon>
    </lineage>
</organism>
<dbReference type="GO" id="GO:0005524">
    <property type="term" value="F:ATP binding"/>
    <property type="evidence" value="ECO:0007669"/>
    <property type="project" value="UniProtKB-KW"/>
</dbReference>
<dbReference type="GO" id="GO:0016887">
    <property type="term" value="F:ATP hydrolysis activity"/>
    <property type="evidence" value="ECO:0007669"/>
    <property type="project" value="InterPro"/>
</dbReference>
<evidence type="ECO:0000259" key="2">
    <source>
        <dbReference type="SMART" id="SM00382"/>
    </source>
</evidence>
<dbReference type="PROSITE" id="PS00674">
    <property type="entry name" value="AAA"/>
    <property type="match status" value="1"/>
</dbReference>
<dbReference type="Gene3D" id="3.40.50.300">
    <property type="entry name" value="P-loop containing nucleotide triphosphate hydrolases"/>
    <property type="match status" value="1"/>
</dbReference>
<keyword evidence="1 3" id="KW-0067">ATP-binding</keyword>
<dbReference type="Proteomes" id="UP001143747">
    <property type="component" value="Unassembled WGS sequence"/>
</dbReference>
<protein>
    <submittedName>
        <fullName evidence="3">ATP-binding protein</fullName>
    </submittedName>
</protein>
<dbReference type="RefSeq" id="WP_274925213.1">
    <property type="nucleotide sequence ID" value="NZ_JAKELO010000002.1"/>
</dbReference>
<dbReference type="Pfam" id="PF00004">
    <property type="entry name" value="AAA"/>
    <property type="match status" value="1"/>
</dbReference>
<gene>
    <name evidence="3" type="ORF">L0665_08225</name>
</gene>
<evidence type="ECO:0000313" key="4">
    <source>
        <dbReference type="Proteomes" id="UP001143747"/>
    </source>
</evidence>
<comment type="similarity">
    <text evidence="1">Belongs to the AAA ATPase family.</text>
</comment>
<dbReference type="InterPro" id="IPR041569">
    <property type="entry name" value="AAA_lid_3"/>
</dbReference>
<comment type="caution">
    <text evidence="3">The sequence shown here is derived from an EMBL/GenBank/DDBJ whole genome shotgun (WGS) entry which is preliminary data.</text>
</comment>
<sequence length="425" mass="47776">MSDDADSMVLDLMEILLTAAVANEYPEISKNDLPQKLRKITGVSGAASEFKRPLVISEGLLEREMGVSGAYGHLRTNPFVDYDEFGQRLSITTLAPAMQWFVKKGGKKSIEQNPALAQYAEKNNIGTFSYQDALKKTGRFEDSVEYIEAKIAPIVAESEEMRNARDLIIIYAPDEMEFSMDNLVCTRGQMDTIKKIDVALKNRDFLRDHRIYEFGKLLFVGPPGTGKTSLALALSRELHMPLLEVRLAMITSQYLGETSKNIDRIFELARRLAPCILFIDEFDFVAKSRLTDDNAAMKRAVNMLLKNIDMVSFVKNGVLLIGATNHPALLDEAAWRRFDDVVEFPMPDQVMRGNILRAVTSLIECECDFDSVAEETEGFSGADLRMMVKEAIMSALTDNRHKVTAEDIEVGMQNLKNRHIIRSNI</sequence>
<keyword evidence="4" id="KW-1185">Reference proteome</keyword>